<evidence type="ECO:0000313" key="3">
    <source>
        <dbReference type="Proteomes" id="UP001221757"/>
    </source>
</evidence>
<evidence type="ECO:0008006" key="4">
    <source>
        <dbReference type="Google" id="ProtNLM"/>
    </source>
</evidence>
<feature type="region of interest" description="Disordered" evidence="1">
    <location>
        <begin position="459"/>
        <end position="490"/>
    </location>
</feature>
<gene>
    <name evidence="2" type="ORF">B0H17DRAFT_1300752</name>
</gene>
<organism evidence="2 3">
    <name type="scientific">Mycena rosella</name>
    <name type="common">Pink bonnet</name>
    <name type="synonym">Agaricus rosellus</name>
    <dbReference type="NCBI Taxonomy" id="1033263"/>
    <lineage>
        <taxon>Eukaryota</taxon>
        <taxon>Fungi</taxon>
        <taxon>Dikarya</taxon>
        <taxon>Basidiomycota</taxon>
        <taxon>Agaricomycotina</taxon>
        <taxon>Agaricomycetes</taxon>
        <taxon>Agaricomycetidae</taxon>
        <taxon>Agaricales</taxon>
        <taxon>Marasmiineae</taxon>
        <taxon>Mycenaceae</taxon>
        <taxon>Mycena</taxon>
    </lineage>
</organism>
<feature type="region of interest" description="Disordered" evidence="1">
    <location>
        <begin position="524"/>
        <end position="591"/>
    </location>
</feature>
<dbReference type="AlphaFoldDB" id="A0AAD7DBT2"/>
<proteinExistence type="predicted"/>
<feature type="compositionally biased region" description="Low complexity" evidence="1">
    <location>
        <begin position="525"/>
        <end position="537"/>
    </location>
</feature>
<sequence length="887" mass="99482">MNIPPDIEAILLPPPNLSVWDFASFEIPRAVLPVGRRTRPAPATFFVKGAAELLDPEEIRALYTPPDEVVESLYTYATTSLTDPKTIAVQCAHLPANERRKLTPLWIIFYWKRVKELRSVKLKWVQAKETLVQRSRLTRKNASSPNPVQTICDALQSIYWSGTIQGFEFAENIDSLALYASREWFTDTQQTQMLDLLRSDVLTNGRALQDEICEIYMMEYIRAAWREREAYADPEKKQDYTRVRAMGAVLASGERERLEFALDRGHPRWQEENDPIRRPIQTPPDTEKRQALEWFTACSTGQKFAWGNFDVPNQKDGFNCGILSHIGLGHEFLPDRYPLIDGKGNAPADARLEMMLRIINRHLDVCNQIAPSSESTFETESRAYQFSFNTQLDPAAQTVQLAINSCNTIAESDAVPTVPTAPSTPTGANLSPIDSDSDDSCGYPIRLATASFADFHPVSHMTDDSDGPTVPSTPTGPCSQLDDYSDGSFEPPERLIIASFSDFDTPAPRTPSPLLPTEAFDRTLSPSESIGKSSDSGHSSDRPGSSGGSMFDLVTSLMHRRRRKPQKRVLSTPPTSPEKKKPEISQKINETGRAVISSIRSGMENTRIFKYFNKLATNDDKKRMRTAWLEGRDETFTEGQGFGKASDAVQAVRREHKKELARQRQQKHRKLERSMEIAKGARSPGGTKRKILEVTLEDRPSKRFKGSIAEMTRPNREAPQIEEATRHPSVGHSMSSRAIEKILKAKNPAVFERISHTTIEGWIDRGGGKARWSAAVLARAEKGNFQGHPNGGRRGILANRPDVADLITGRIRGLRNVGAPVTLVTVRALFVATIIDQAPEIFATRAKDGSYFSVSDSGGKRHRKPTTRYKDFWRHRDDVNEWNEDYS</sequence>
<protein>
    <recommendedName>
        <fullName evidence="4">Ubiquitin-like protease family profile domain-containing protein</fullName>
    </recommendedName>
</protein>
<evidence type="ECO:0000256" key="1">
    <source>
        <dbReference type="SAM" id="MobiDB-lite"/>
    </source>
</evidence>
<comment type="caution">
    <text evidence="2">The sequence shown here is derived from an EMBL/GenBank/DDBJ whole genome shotgun (WGS) entry which is preliminary data.</text>
</comment>
<accession>A0AAD7DBT2</accession>
<name>A0AAD7DBT2_MYCRO</name>
<feature type="region of interest" description="Disordered" evidence="1">
    <location>
        <begin position="414"/>
        <end position="437"/>
    </location>
</feature>
<feature type="compositionally biased region" description="Basic residues" evidence="1">
    <location>
        <begin position="558"/>
        <end position="567"/>
    </location>
</feature>
<feature type="compositionally biased region" description="Low complexity" evidence="1">
    <location>
        <begin position="414"/>
        <end position="426"/>
    </location>
</feature>
<dbReference type="Proteomes" id="UP001221757">
    <property type="component" value="Unassembled WGS sequence"/>
</dbReference>
<dbReference type="EMBL" id="JARKIE010000087">
    <property type="protein sequence ID" value="KAJ7687531.1"/>
    <property type="molecule type" value="Genomic_DNA"/>
</dbReference>
<reference evidence="2" key="1">
    <citation type="submission" date="2023-03" db="EMBL/GenBank/DDBJ databases">
        <title>Massive genome expansion in bonnet fungi (Mycena s.s.) driven by repeated elements and novel gene families across ecological guilds.</title>
        <authorList>
            <consortium name="Lawrence Berkeley National Laboratory"/>
            <person name="Harder C.B."/>
            <person name="Miyauchi S."/>
            <person name="Viragh M."/>
            <person name="Kuo A."/>
            <person name="Thoen E."/>
            <person name="Andreopoulos B."/>
            <person name="Lu D."/>
            <person name="Skrede I."/>
            <person name="Drula E."/>
            <person name="Henrissat B."/>
            <person name="Morin E."/>
            <person name="Kohler A."/>
            <person name="Barry K."/>
            <person name="LaButti K."/>
            <person name="Morin E."/>
            <person name="Salamov A."/>
            <person name="Lipzen A."/>
            <person name="Mereny Z."/>
            <person name="Hegedus B."/>
            <person name="Baldrian P."/>
            <person name="Stursova M."/>
            <person name="Weitz H."/>
            <person name="Taylor A."/>
            <person name="Grigoriev I.V."/>
            <person name="Nagy L.G."/>
            <person name="Martin F."/>
            <person name="Kauserud H."/>
        </authorList>
    </citation>
    <scope>NUCLEOTIDE SEQUENCE</scope>
    <source>
        <strain evidence="2">CBHHK067</strain>
    </source>
</reference>
<evidence type="ECO:0000313" key="2">
    <source>
        <dbReference type="EMBL" id="KAJ7687531.1"/>
    </source>
</evidence>
<keyword evidence="3" id="KW-1185">Reference proteome</keyword>